<dbReference type="EMBL" id="JAAKGT010000009">
    <property type="protein sequence ID" value="NGM51375.1"/>
    <property type="molecule type" value="Genomic_DNA"/>
</dbReference>
<proteinExistence type="predicted"/>
<feature type="transmembrane region" description="Helical" evidence="1">
    <location>
        <begin position="64"/>
        <end position="82"/>
    </location>
</feature>
<dbReference type="AlphaFoldDB" id="A0A6G4R1K1"/>
<gene>
    <name evidence="2" type="ORF">G5B46_17335</name>
</gene>
<keyword evidence="1" id="KW-0472">Membrane</keyword>
<sequence length="95" mass="10275">MLTVALMGAGFALAFLLLLFMLWSSGKSPKVRRLGELVASLLYLLGLAGQAWNTRESALADAMRLAVTICAMVLVVSIFRYFKALRSGDHADGAR</sequence>
<reference evidence="2" key="1">
    <citation type="submission" date="2020-02" db="EMBL/GenBank/DDBJ databases">
        <authorList>
            <person name="Gao J."/>
            <person name="Sun J."/>
        </authorList>
    </citation>
    <scope>NUCLEOTIDE SEQUENCE</scope>
    <source>
        <strain evidence="2">602-2</strain>
    </source>
</reference>
<accession>A0A6G4R1K1</accession>
<keyword evidence="1" id="KW-0812">Transmembrane</keyword>
<feature type="transmembrane region" description="Helical" evidence="1">
    <location>
        <begin position="6"/>
        <end position="22"/>
    </location>
</feature>
<evidence type="ECO:0000256" key="1">
    <source>
        <dbReference type="SAM" id="Phobius"/>
    </source>
</evidence>
<evidence type="ECO:0000313" key="2">
    <source>
        <dbReference type="EMBL" id="NGM51375.1"/>
    </source>
</evidence>
<name>A0A6G4R1K1_9CAUL</name>
<feature type="transmembrane region" description="Helical" evidence="1">
    <location>
        <begin position="34"/>
        <end position="52"/>
    </location>
</feature>
<comment type="caution">
    <text evidence="2">The sequence shown here is derived from an EMBL/GenBank/DDBJ whole genome shotgun (WGS) entry which is preliminary data.</text>
</comment>
<protein>
    <submittedName>
        <fullName evidence="2">Uncharacterized protein</fullName>
    </submittedName>
</protein>
<keyword evidence="1" id="KW-1133">Transmembrane helix</keyword>
<organism evidence="2">
    <name type="scientific">Caulobacter sp. 602-2</name>
    <dbReference type="NCBI Taxonomy" id="2710887"/>
    <lineage>
        <taxon>Bacteria</taxon>
        <taxon>Pseudomonadati</taxon>
        <taxon>Pseudomonadota</taxon>
        <taxon>Alphaproteobacteria</taxon>
        <taxon>Caulobacterales</taxon>
        <taxon>Caulobacteraceae</taxon>
        <taxon>Caulobacter</taxon>
    </lineage>
</organism>
<dbReference type="RefSeq" id="WP_165260758.1">
    <property type="nucleotide sequence ID" value="NZ_JAAKGT010000009.1"/>
</dbReference>